<accession>A0ACB7STP8</accession>
<comment type="caution">
    <text evidence="1">The sequence shown here is derived from an EMBL/GenBank/DDBJ whole genome shotgun (WGS) entry which is preliminary data.</text>
</comment>
<name>A0ACB7STP8_HYAAI</name>
<proteinExistence type="predicted"/>
<evidence type="ECO:0000313" key="2">
    <source>
        <dbReference type="Proteomes" id="UP000821845"/>
    </source>
</evidence>
<reference evidence="1" key="1">
    <citation type="submission" date="2020-05" db="EMBL/GenBank/DDBJ databases">
        <title>Large-scale comparative analyses of tick genomes elucidate their genetic diversity and vector capacities.</title>
        <authorList>
            <person name="Jia N."/>
            <person name="Wang J."/>
            <person name="Shi W."/>
            <person name="Du L."/>
            <person name="Sun Y."/>
            <person name="Zhan W."/>
            <person name="Jiang J."/>
            <person name="Wang Q."/>
            <person name="Zhang B."/>
            <person name="Ji P."/>
            <person name="Sakyi L.B."/>
            <person name="Cui X."/>
            <person name="Yuan T."/>
            <person name="Jiang B."/>
            <person name="Yang W."/>
            <person name="Lam T.T.-Y."/>
            <person name="Chang Q."/>
            <person name="Ding S."/>
            <person name="Wang X."/>
            <person name="Zhu J."/>
            <person name="Ruan X."/>
            <person name="Zhao L."/>
            <person name="Wei J."/>
            <person name="Que T."/>
            <person name="Du C."/>
            <person name="Cheng J."/>
            <person name="Dai P."/>
            <person name="Han X."/>
            <person name="Huang E."/>
            <person name="Gao Y."/>
            <person name="Liu J."/>
            <person name="Shao H."/>
            <person name="Ye R."/>
            <person name="Li L."/>
            <person name="Wei W."/>
            <person name="Wang X."/>
            <person name="Wang C."/>
            <person name="Yang T."/>
            <person name="Huo Q."/>
            <person name="Li W."/>
            <person name="Guo W."/>
            <person name="Chen H."/>
            <person name="Zhou L."/>
            <person name="Ni X."/>
            <person name="Tian J."/>
            <person name="Zhou Y."/>
            <person name="Sheng Y."/>
            <person name="Liu T."/>
            <person name="Pan Y."/>
            <person name="Xia L."/>
            <person name="Li J."/>
            <person name="Zhao F."/>
            <person name="Cao W."/>
        </authorList>
    </citation>
    <scope>NUCLEOTIDE SEQUENCE</scope>
    <source>
        <strain evidence="1">Hyas-2018</strain>
    </source>
</reference>
<organism evidence="1 2">
    <name type="scientific">Hyalomma asiaticum</name>
    <name type="common">Tick</name>
    <dbReference type="NCBI Taxonomy" id="266040"/>
    <lineage>
        <taxon>Eukaryota</taxon>
        <taxon>Metazoa</taxon>
        <taxon>Ecdysozoa</taxon>
        <taxon>Arthropoda</taxon>
        <taxon>Chelicerata</taxon>
        <taxon>Arachnida</taxon>
        <taxon>Acari</taxon>
        <taxon>Parasitiformes</taxon>
        <taxon>Ixodida</taxon>
        <taxon>Ixodoidea</taxon>
        <taxon>Ixodidae</taxon>
        <taxon>Hyalomminae</taxon>
        <taxon>Hyalomma</taxon>
    </lineage>
</organism>
<dbReference type="EMBL" id="CM023482">
    <property type="protein sequence ID" value="KAH6937452.1"/>
    <property type="molecule type" value="Genomic_DNA"/>
</dbReference>
<protein>
    <submittedName>
        <fullName evidence="1">Uncharacterized protein</fullName>
    </submittedName>
</protein>
<gene>
    <name evidence="1" type="ORF">HPB50_000714</name>
</gene>
<keyword evidence="2" id="KW-1185">Reference proteome</keyword>
<evidence type="ECO:0000313" key="1">
    <source>
        <dbReference type="EMBL" id="KAH6937452.1"/>
    </source>
</evidence>
<dbReference type="Proteomes" id="UP000821845">
    <property type="component" value="Chromosome 2"/>
</dbReference>
<sequence length="112" mass="11958">MLNCCSRPVGRALEPDTGTAPPFVARIAIVDAASPTARIVKNGNRELRMLLRSGCCFSSSRRAVAQVCGEGMGRVQAGRQAVEGKKDGTRPQGVVLRVCTNEVIMARTTINE</sequence>